<dbReference type="PANTHER" id="PTHR31072:SF93">
    <property type="entry name" value="TRANSCRIPTION FACTOR TCP24"/>
    <property type="match status" value="1"/>
</dbReference>
<keyword evidence="2" id="KW-0805">Transcription regulation</keyword>
<keyword evidence="5" id="KW-0539">Nucleus</keyword>
<dbReference type="GO" id="GO:2000032">
    <property type="term" value="P:regulation of secondary shoot formation"/>
    <property type="evidence" value="ECO:0007669"/>
    <property type="project" value="TreeGrafter"/>
</dbReference>
<evidence type="ECO:0000256" key="5">
    <source>
        <dbReference type="ARBA" id="ARBA00023242"/>
    </source>
</evidence>
<gene>
    <name evidence="8" type="ORF">V8G54_033293</name>
</gene>
<feature type="region of interest" description="Disordered" evidence="6">
    <location>
        <begin position="300"/>
        <end position="430"/>
    </location>
</feature>
<keyword evidence="9" id="KW-1185">Reference proteome</keyword>
<dbReference type="GO" id="GO:0003700">
    <property type="term" value="F:DNA-binding transcription factor activity"/>
    <property type="evidence" value="ECO:0007669"/>
    <property type="project" value="InterPro"/>
</dbReference>
<dbReference type="GO" id="GO:0005634">
    <property type="term" value="C:nucleus"/>
    <property type="evidence" value="ECO:0007669"/>
    <property type="project" value="UniProtKB-SubCell"/>
</dbReference>
<evidence type="ECO:0000256" key="6">
    <source>
        <dbReference type="SAM" id="MobiDB-lite"/>
    </source>
</evidence>
<evidence type="ECO:0000313" key="8">
    <source>
        <dbReference type="EMBL" id="WVY94205.1"/>
    </source>
</evidence>
<evidence type="ECO:0000256" key="3">
    <source>
        <dbReference type="ARBA" id="ARBA00023125"/>
    </source>
</evidence>
<dbReference type="Proteomes" id="UP001374535">
    <property type="component" value="Chromosome 10"/>
</dbReference>
<feature type="compositionally biased region" description="Polar residues" evidence="6">
    <location>
        <begin position="218"/>
        <end position="229"/>
    </location>
</feature>
<feature type="compositionally biased region" description="Low complexity" evidence="6">
    <location>
        <begin position="510"/>
        <end position="530"/>
    </location>
</feature>
<dbReference type="InterPro" id="IPR017887">
    <property type="entry name" value="TF_TCP_subgr"/>
</dbReference>
<evidence type="ECO:0000256" key="2">
    <source>
        <dbReference type="ARBA" id="ARBA00023015"/>
    </source>
</evidence>
<reference evidence="8 9" key="1">
    <citation type="journal article" date="2023" name="Life. Sci Alliance">
        <title>Evolutionary insights into 3D genome organization and epigenetic landscape of Vigna mungo.</title>
        <authorList>
            <person name="Junaid A."/>
            <person name="Singh B."/>
            <person name="Bhatia S."/>
        </authorList>
    </citation>
    <scope>NUCLEOTIDE SEQUENCE [LARGE SCALE GENOMIC DNA]</scope>
    <source>
        <strain evidence="8">Urdbean</strain>
    </source>
</reference>
<dbReference type="Pfam" id="PF03634">
    <property type="entry name" value="TCP"/>
    <property type="match status" value="1"/>
</dbReference>
<proteinExistence type="predicted"/>
<evidence type="ECO:0000313" key="9">
    <source>
        <dbReference type="Proteomes" id="UP001374535"/>
    </source>
</evidence>
<evidence type="ECO:0000259" key="7">
    <source>
        <dbReference type="PROSITE" id="PS51369"/>
    </source>
</evidence>
<name>A0AAQ3MNL4_VIGMU</name>
<comment type="subcellular location">
    <subcellularLocation>
        <location evidence="1">Nucleus</location>
    </subcellularLocation>
</comment>
<feature type="compositionally biased region" description="Low complexity" evidence="6">
    <location>
        <begin position="345"/>
        <end position="375"/>
    </location>
</feature>
<protein>
    <recommendedName>
        <fullName evidence="7">TCP domain-containing protein</fullName>
    </recommendedName>
</protein>
<feature type="region of interest" description="Disordered" evidence="6">
    <location>
        <begin position="188"/>
        <end position="231"/>
    </location>
</feature>
<sequence length="676" mass="75003">MELQVHRSVRCGNDNLKPCFIFSFYSPDINTFRKTRSNNVQRKSYKQANTRRSQKEFGADPRPICKICCFSLKTKREDLDQRLIPFKVLSVKQHGQTQILSAEVRLWLCDLLSLLLLKGFLFLLRLGKALSRASDLDRDLSYFPLDKRTRRRPSGVCSLEKSRVCDMEEDEIQAQAVCKFPRVGNGRSDQYQEEEEEVDIRRRGIGGGGGGGGGGGSDASTNHFQSSWHHSSRIIRVSRASGGKDRHSKVMTSKGLRDRRVRLSVTTAIQFYDLQDRLGYDQPSKAVEWLINAASDAISELPSLNNPFPDTPKQPSDEKRPTSGQRGVQPQAFDDADGDTNFLHQSQNQSQNLSLSKSACSSTSETSKGSGLSLSRSEIRVNRVKARERARVRTAKDKGKDRDKEKEKEKENESGIAHHHHHQHHNVNNPNHMSHTASFTELLTGGIGSTVTVNPTTTASPNGSSVHQIHEGHDEANIFNKGRQQQQQHWSSTVTPMDYFSQGGLLVGPSSSSARTQHQHQHQSSSGQFQLGHVPISPFSGENHSDQMQHFSFMPDHLNMPAVVTSSSSASQPSGGDNYNLNFSISSGLAGFNRGTLQSNSPSFLPHLQRFQPLDGSSNLPFFIGAPAPSSAPPTIDSNNNNNHHHLQFSPVFDGRLQLCYGDGTRHSDHKGKGKN</sequence>
<feature type="region of interest" description="Disordered" evidence="6">
    <location>
        <begin position="501"/>
        <end position="531"/>
    </location>
</feature>
<dbReference type="GO" id="GO:0043565">
    <property type="term" value="F:sequence-specific DNA binding"/>
    <property type="evidence" value="ECO:0007669"/>
    <property type="project" value="TreeGrafter"/>
</dbReference>
<dbReference type="PANTHER" id="PTHR31072">
    <property type="entry name" value="TRANSCRIPTION FACTOR TCP4-RELATED"/>
    <property type="match status" value="1"/>
</dbReference>
<feature type="domain" description="TCP" evidence="7">
    <location>
        <begin position="243"/>
        <end position="301"/>
    </location>
</feature>
<dbReference type="PROSITE" id="PS51369">
    <property type="entry name" value="TCP"/>
    <property type="match status" value="1"/>
</dbReference>
<evidence type="ECO:0000256" key="4">
    <source>
        <dbReference type="ARBA" id="ARBA00023163"/>
    </source>
</evidence>
<dbReference type="EMBL" id="CP144691">
    <property type="protein sequence ID" value="WVY94205.1"/>
    <property type="molecule type" value="Genomic_DNA"/>
</dbReference>
<feature type="compositionally biased region" description="Basic and acidic residues" evidence="6">
    <location>
        <begin position="377"/>
        <end position="413"/>
    </location>
</feature>
<evidence type="ECO:0000256" key="1">
    <source>
        <dbReference type="ARBA" id="ARBA00004123"/>
    </source>
</evidence>
<dbReference type="AlphaFoldDB" id="A0AAQ3MNL4"/>
<dbReference type="InterPro" id="IPR005333">
    <property type="entry name" value="Transcription_factor_TCP"/>
</dbReference>
<keyword evidence="3" id="KW-0238">DNA-binding</keyword>
<accession>A0AAQ3MNL4</accession>
<organism evidence="8 9">
    <name type="scientific">Vigna mungo</name>
    <name type="common">Black gram</name>
    <name type="synonym">Phaseolus mungo</name>
    <dbReference type="NCBI Taxonomy" id="3915"/>
    <lineage>
        <taxon>Eukaryota</taxon>
        <taxon>Viridiplantae</taxon>
        <taxon>Streptophyta</taxon>
        <taxon>Embryophyta</taxon>
        <taxon>Tracheophyta</taxon>
        <taxon>Spermatophyta</taxon>
        <taxon>Magnoliopsida</taxon>
        <taxon>eudicotyledons</taxon>
        <taxon>Gunneridae</taxon>
        <taxon>Pentapetalae</taxon>
        <taxon>rosids</taxon>
        <taxon>fabids</taxon>
        <taxon>Fabales</taxon>
        <taxon>Fabaceae</taxon>
        <taxon>Papilionoideae</taxon>
        <taxon>50 kb inversion clade</taxon>
        <taxon>NPAAA clade</taxon>
        <taxon>indigoferoid/millettioid clade</taxon>
        <taxon>Phaseoleae</taxon>
        <taxon>Vigna</taxon>
    </lineage>
</organism>
<keyword evidence="4" id="KW-0804">Transcription</keyword>
<feature type="compositionally biased region" description="Gly residues" evidence="6">
    <location>
        <begin position="205"/>
        <end position="217"/>
    </location>
</feature>